<accession>A0A0S4XAQ7</accession>
<reference evidence="3" key="1">
    <citation type="submission" date="2015-10" db="EMBL/GenBank/DDBJ databases">
        <authorList>
            <person name="Gilbert D.G."/>
        </authorList>
    </citation>
    <scope>NUCLEOTIDE SEQUENCE</scope>
    <source>
        <strain evidence="3">Phyl III-seqv23</strain>
    </source>
</reference>
<organism evidence="3">
    <name type="scientific">Ralstonia solanacearum</name>
    <name type="common">Pseudomonas solanacearum</name>
    <dbReference type="NCBI Taxonomy" id="305"/>
    <lineage>
        <taxon>Bacteria</taxon>
        <taxon>Pseudomonadati</taxon>
        <taxon>Pseudomonadota</taxon>
        <taxon>Betaproteobacteria</taxon>
        <taxon>Burkholderiales</taxon>
        <taxon>Burkholderiaceae</taxon>
        <taxon>Ralstonia</taxon>
        <taxon>Ralstonia solanacearum species complex</taxon>
    </lineage>
</organism>
<gene>
    <name evidence="3" type="ORF">RD1301_v1_1140002</name>
    <name evidence="2" type="ORF">RUN1744_v1_140044</name>
</gene>
<feature type="region of interest" description="Disordered" evidence="1">
    <location>
        <begin position="449"/>
        <end position="490"/>
    </location>
</feature>
<dbReference type="EMBL" id="LN899823">
    <property type="protein sequence ID" value="CUV22155.1"/>
    <property type="molecule type" value="Genomic_DNA"/>
</dbReference>
<proteinExistence type="predicted"/>
<feature type="compositionally biased region" description="Low complexity" evidence="1">
    <location>
        <begin position="471"/>
        <end position="484"/>
    </location>
</feature>
<evidence type="ECO:0000256" key="1">
    <source>
        <dbReference type="SAM" id="MobiDB-lite"/>
    </source>
</evidence>
<feature type="region of interest" description="Disordered" evidence="1">
    <location>
        <begin position="100"/>
        <end position="122"/>
    </location>
</feature>
<dbReference type="EMBL" id="LN899822">
    <property type="protein sequence ID" value="CUV60820.1"/>
    <property type="molecule type" value="Genomic_DNA"/>
</dbReference>
<evidence type="ECO:0000313" key="3">
    <source>
        <dbReference type="EMBL" id="CUV60820.1"/>
    </source>
</evidence>
<evidence type="ECO:0000313" key="2">
    <source>
        <dbReference type="EMBL" id="CUV22155.1"/>
    </source>
</evidence>
<name>A0A0S4XAQ7_RALSL</name>
<dbReference type="AlphaFoldDB" id="A0A0S4XAQ7"/>
<sequence length="514" mass="54548">MRRRAPSSTTSPRSSPKTCWRCCATACRWTARRSSPPRSVGRTKSSCASCCAKARSARSAGCASRSAWRWWASSASAWAASCWATCRWASGASWAASRSSEAAPSLHERRRTARPAPPAPTPIALKLRWPAGRASRIGGRRQTEDRLRAAARTEHACRVVPHADDLVRLVAYRLARPRQIALIAQIVAGAVQPRRALGFGAAGLVEHAVAGIVVVAAHEVGHLTLGIAPEQGPAVHARRVGDHVDHAVFVAVVVRAGAGVIRGETAAARPLRREVEIRRRIGHHIAQIHAARTGALVHVVEHGVAVHDLRTARMAGHRHAPDVGQPCRIGDKGDQVIQHLQRTQARVGCVDGIETVEPAVHLPHRHAVEALAGIGLAGKVRGDQQDLVGVAAAGLQQLGAGGVVVVAVALPAVLHEHDFADAAQVAIERMVGVDREVIDDGAAAEMDALPGRAAGRSGHLDGCHRRRRGLRSGAGAQAQSHHGAPYQRQSAQSARYIVRHIASVVDKGPTRPRG</sequence>
<protein>
    <submittedName>
        <fullName evidence="3">Uncharacterized protein</fullName>
    </submittedName>
</protein>